<dbReference type="Pfam" id="PF04304">
    <property type="entry name" value="DUF454"/>
    <property type="match status" value="1"/>
</dbReference>
<feature type="transmembrane region" description="Helical" evidence="1">
    <location>
        <begin position="6"/>
        <end position="39"/>
    </location>
</feature>
<dbReference type="PANTHER" id="PTHR35813">
    <property type="entry name" value="INNER MEMBRANE PROTEIN YBAN"/>
    <property type="match status" value="1"/>
</dbReference>
<evidence type="ECO:0000313" key="5">
    <source>
        <dbReference type="Proteomes" id="UP000051887"/>
    </source>
</evidence>
<accession>A0A0P1FE27</accession>
<keyword evidence="1" id="KW-0472">Membrane</keyword>
<evidence type="ECO:0000313" key="4">
    <source>
        <dbReference type="Proteomes" id="UP000051086"/>
    </source>
</evidence>
<evidence type="ECO:0000256" key="1">
    <source>
        <dbReference type="SAM" id="Phobius"/>
    </source>
</evidence>
<feature type="transmembrane region" description="Helical" evidence="1">
    <location>
        <begin position="96"/>
        <end position="113"/>
    </location>
</feature>
<evidence type="ECO:0000313" key="2">
    <source>
        <dbReference type="EMBL" id="CUH66335.1"/>
    </source>
</evidence>
<sequence>MRFIWAAFGLIALALGAIGVFLPLLPTVPFMLLAAFCFARSSERLHNWLLSHPTFGPSIQEWQERGAINPRAKRYATISVVVVFSISLIAQLPWHVLAIQAVTLSCVMLFIWTRPDH</sequence>
<dbReference type="AlphaFoldDB" id="A0A0P1FE27"/>
<dbReference type="PIRSF" id="PIRSF016789">
    <property type="entry name" value="DUF454"/>
    <property type="match status" value="1"/>
</dbReference>
<dbReference type="Proteomes" id="UP000051086">
    <property type="component" value="Unassembled WGS sequence"/>
</dbReference>
<keyword evidence="4" id="KW-1185">Reference proteome</keyword>
<dbReference type="RefSeq" id="WP_058243793.1">
    <property type="nucleotide sequence ID" value="NZ_CYSB01000026.1"/>
</dbReference>
<reference evidence="2 4" key="2">
    <citation type="submission" date="2015-09" db="EMBL/GenBank/DDBJ databases">
        <authorList>
            <person name="Rodrigo-Torres L."/>
            <person name="Arahal D.R."/>
        </authorList>
    </citation>
    <scope>NUCLEOTIDE SEQUENCE [LARGE SCALE GENOMIC DNA]</scope>
    <source>
        <strain evidence="2 4">CECT 5118</strain>
    </source>
</reference>
<gene>
    <name evidence="3" type="primary">ybaN</name>
    <name evidence="2" type="ORF">TL5118_01703</name>
    <name evidence="3" type="ORF">TL5120_02405</name>
</gene>
<reference evidence="3 5" key="1">
    <citation type="submission" date="2015-09" db="EMBL/GenBank/DDBJ databases">
        <authorList>
            <consortium name="Swine Surveillance"/>
        </authorList>
    </citation>
    <scope>NUCLEOTIDE SEQUENCE [LARGE SCALE GENOMIC DNA]</scope>
    <source>
        <strain evidence="3 5">5120</strain>
    </source>
</reference>
<dbReference type="Proteomes" id="UP000051887">
    <property type="component" value="Unassembled WGS sequence"/>
</dbReference>
<dbReference type="OrthoDB" id="9816293at2"/>
<keyword evidence="1" id="KW-0812">Transmembrane</keyword>
<dbReference type="GO" id="GO:0005886">
    <property type="term" value="C:plasma membrane"/>
    <property type="evidence" value="ECO:0007669"/>
    <property type="project" value="TreeGrafter"/>
</dbReference>
<organism evidence="3 5">
    <name type="scientific">Thalassovita autumnalis</name>
    <dbReference type="NCBI Taxonomy" id="2072972"/>
    <lineage>
        <taxon>Bacteria</taxon>
        <taxon>Pseudomonadati</taxon>
        <taxon>Pseudomonadota</taxon>
        <taxon>Alphaproteobacteria</taxon>
        <taxon>Rhodobacterales</taxon>
        <taxon>Roseobacteraceae</taxon>
        <taxon>Thalassovita</taxon>
    </lineage>
</organism>
<dbReference type="InterPro" id="IPR007401">
    <property type="entry name" value="DUF454"/>
</dbReference>
<dbReference type="EMBL" id="CYSB01000026">
    <property type="protein sequence ID" value="CUH66335.1"/>
    <property type="molecule type" value="Genomic_DNA"/>
</dbReference>
<proteinExistence type="predicted"/>
<dbReference type="PANTHER" id="PTHR35813:SF1">
    <property type="entry name" value="INNER MEMBRANE PROTEIN YBAN"/>
    <property type="match status" value="1"/>
</dbReference>
<evidence type="ECO:0000313" key="3">
    <source>
        <dbReference type="EMBL" id="CUH72599.1"/>
    </source>
</evidence>
<protein>
    <submittedName>
        <fullName evidence="3">Inner membrane protein YbaN</fullName>
    </submittedName>
</protein>
<name>A0A0P1FE27_9RHOB</name>
<dbReference type="EMBL" id="CYSC01000033">
    <property type="protein sequence ID" value="CUH72599.1"/>
    <property type="molecule type" value="Genomic_DNA"/>
</dbReference>
<keyword evidence="1" id="KW-1133">Transmembrane helix</keyword>
<feature type="transmembrane region" description="Helical" evidence="1">
    <location>
        <begin position="72"/>
        <end position="90"/>
    </location>
</feature>